<feature type="non-terminal residue" evidence="1">
    <location>
        <position position="1"/>
    </location>
</feature>
<dbReference type="EMBL" id="MU167492">
    <property type="protein sequence ID" value="KAG0139980.1"/>
    <property type="molecule type" value="Genomic_DNA"/>
</dbReference>
<name>A0A9P6N5W5_9BASI</name>
<gene>
    <name evidence="1" type="ORF">CROQUDRAFT_53924</name>
</gene>
<proteinExistence type="predicted"/>
<protein>
    <submittedName>
        <fullName evidence="1">Uncharacterized protein</fullName>
    </submittedName>
</protein>
<accession>A0A9P6N5W5</accession>
<dbReference type="PANTHER" id="PTHR31912:SF34">
    <property type="entry name" value="NOTOCHORD-RELATED PROTEIN"/>
    <property type="match status" value="1"/>
</dbReference>
<comment type="caution">
    <text evidence="1">The sequence shown here is derived from an EMBL/GenBank/DDBJ whole genome shotgun (WGS) entry which is preliminary data.</text>
</comment>
<sequence length="86" mass="10035">IEQPFIQELSNPLVAPHLLYIPETDVGVTVDWFSQSKKWHEMLSPEMCVPMVETKGMHYYIYEPAQMWDGTVVVPVHFILITKVFK</sequence>
<dbReference type="Proteomes" id="UP000886653">
    <property type="component" value="Unassembled WGS sequence"/>
</dbReference>
<organism evidence="1 2">
    <name type="scientific">Cronartium quercuum f. sp. fusiforme G11</name>
    <dbReference type="NCBI Taxonomy" id="708437"/>
    <lineage>
        <taxon>Eukaryota</taxon>
        <taxon>Fungi</taxon>
        <taxon>Dikarya</taxon>
        <taxon>Basidiomycota</taxon>
        <taxon>Pucciniomycotina</taxon>
        <taxon>Pucciniomycetes</taxon>
        <taxon>Pucciniales</taxon>
        <taxon>Coleosporiaceae</taxon>
        <taxon>Cronartium</taxon>
    </lineage>
</organism>
<dbReference type="PANTHER" id="PTHR31912">
    <property type="entry name" value="IP13529P"/>
    <property type="match status" value="1"/>
</dbReference>
<dbReference type="OrthoDB" id="2507436at2759"/>
<reference evidence="1" key="1">
    <citation type="submission" date="2013-11" db="EMBL/GenBank/DDBJ databases">
        <title>Genome sequence of the fusiform rust pathogen reveals effectors for host alternation and coevolution with pine.</title>
        <authorList>
            <consortium name="DOE Joint Genome Institute"/>
            <person name="Smith K."/>
            <person name="Pendleton A."/>
            <person name="Kubisiak T."/>
            <person name="Anderson C."/>
            <person name="Salamov A."/>
            <person name="Aerts A."/>
            <person name="Riley R."/>
            <person name="Clum A."/>
            <person name="Lindquist E."/>
            <person name="Ence D."/>
            <person name="Campbell M."/>
            <person name="Kronenberg Z."/>
            <person name="Feau N."/>
            <person name="Dhillon B."/>
            <person name="Hamelin R."/>
            <person name="Burleigh J."/>
            <person name="Smith J."/>
            <person name="Yandell M."/>
            <person name="Nelson C."/>
            <person name="Grigoriev I."/>
            <person name="Davis J."/>
        </authorList>
    </citation>
    <scope>NUCLEOTIDE SEQUENCE</scope>
    <source>
        <strain evidence="1">G11</strain>
    </source>
</reference>
<dbReference type="AlphaFoldDB" id="A0A9P6N5W5"/>
<keyword evidence="2" id="KW-1185">Reference proteome</keyword>
<evidence type="ECO:0000313" key="2">
    <source>
        <dbReference type="Proteomes" id="UP000886653"/>
    </source>
</evidence>
<evidence type="ECO:0000313" key="1">
    <source>
        <dbReference type="EMBL" id="KAG0139980.1"/>
    </source>
</evidence>